<reference evidence="2 3" key="1">
    <citation type="journal article" date="2015" name="J. Biotechnol.">
        <title>Complete genome sequence of a malodorant-producing acetogen, Clostridium scatologenes ATCC 25775(T).</title>
        <authorList>
            <person name="Zhu Z."/>
            <person name="Guo T."/>
            <person name="Zheng H."/>
            <person name="Song T."/>
            <person name="Ouyang P."/>
            <person name="Xie J."/>
        </authorList>
    </citation>
    <scope>NUCLEOTIDE SEQUENCE [LARGE SCALE GENOMIC DNA]</scope>
    <source>
        <strain evidence="2 3">ATCC 25775</strain>
    </source>
</reference>
<dbReference type="Proteomes" id="UP000033115">
    <property type="component" value="Chromosome"/>
</dbReference>
<dbReference type="KEGG" id="csq:CSCA_0729"/>
<dbReference type="CDD" id="cd02226">
    <property type="entry name" value="cupin_YdbB-like"/>
    <property type="match status" value="1"/>
</dbReference>
<keyword evidence="3" id="KW-1185">Reference proteome</keyword>
<accession>A0A0E3JMB2</accession>
<dbReference type="InterPro" id="IPR011051">
    <property type="entry name" value="RmlC_Cupin_sf"/>
</dbReference>
<protein>
    <recommendedName>
        <fullName evidence="1">Cupin type-2 domain-containing protein</fullName>
    </recommendedName>
</protein>
<dbReference type="Gene3D" id="2.60.120.10">
    <property type="entry name" value="Jelly Rolls"/>
    <property type="match status" value="1"/>
</dbReference>
<dbReference type="PANTHER" id="PTHR36114">
    <property type="entry name" value="16.7 KDA PROTEIN IN WHIE LOCUS"/>
    <property type="match status" value="1"/>
</dbReference>
<dbReference type="STRING" id="1548.CSCA_0729"/>
<gene>
    <name evidence="2" type="ORF">CSCA_0729</name>
</gene>
<evidence type="ECO:0000313" key="3">
    <source>
        <dbReference type="Proteomes" id="UP000033115"/>
    </source>
</evidence>
<name>A0A0E3JMB2_CLOSL</name>
<dbReference type="InterPro" id="IPR013096">
    <property type="entry name" value="Cupin_2"/>
</dbReference>
<dbReference type="RefSeq" id="WP_029159848.1">
    <property type="nucleotide sequence ID" value="NZ_CP009933.1"/>
</dbReference>
<evidence type="ECO:0000313" key="2">
    <source>
        <dbReference type="EMBL" id="AKA67854.1"/>
    </source>
</evidence>
<evidence type="ECO:0000259" key="1">
    <source>
        <dbReference type="Pfam" id="PF07883"/>
    </source>
</evidence>
<dbReference type="AlphaFoldDB" id="A0A0E3JMB2"/>
<dbReference type="PANTHER" id="PTHR36114:SF1">
    <property type="entry name" value="16.7 KDA PROTEIN IN WHIE LOCUS"/>
    <property type="match status" value="1"/>
</dbReference>
<dbReference type="EMBL" id="CP009933">
    <property type="protein sequence ID" value="AKA67854.1"/>
    <property type="molecule type" value="Genomic_DNA"/>
</dbReference>
<dbReference type="Pfam" id="PF07883">
    <property type="entry name" value="Cupin_2"/>
    <property type="match status" value="1"/>
</dbReference>
<dbReference type="InterPro" id="IPR014710">
    <property type="entry name" value="RmlC-like_jellyroll"/>
</dbReference>
<dbReference type="InterPro" id="IPR052044">
    <property type="entry name" value="PKS_Associated_Protein"/>
</dbReference>
<proteinExistence type="predicted"/>
<sequence length="119" mass="13880">MDKVNVYEKLNLFNDHWSPKILGEFNDSYVKVAKFKGEFIRHTHENEDEMFYILKGVLTIKFSDKDVILNEGEFIIIPKGVEHMPVAKEEVHVMLIEAKTTLNTGDVKNERTVEDLDRI</sequence>
<dbReference type="SUPFAM" id="SSF51182">
    <property type="entry name" value="RmlC-like cupins"/>
    <property type="match status" value="1"/>
</dbReference>
<feature type="domain" description="Cupin type-2" evidence="1">
    <location>
        <begin position="38"/>
        <end position="96"/>
    </location>
</feature>
<organism evidence="2 3">
    <name type="scientific">Clostridium scatologenes</name>
    <dbReference type="NCBI Taxonomy" id="1548"/>
    <lineage>
        <taxon>Bacteria</taxon>
        <taxon>Bacillati</taxon>
        <taxon>Bacillota</taxon>
        <taxon>Clostridia</taxon>
        <taxon>Eubacteriales</taxon>
        <taxon>Clostridiaceae</taxon>
        <taxon>Clostridium</taxon>
    </lineage>
</organism>
<dbReference type="HOGENOM" id="CLU_131430_1_0_9"/>